<feature type="region of interest" description="Disordered" evidence="9">
    <location>
        <begin position="64"/>
        <end position="95"/>
    </location>
</feature>
<comment type="subcellular location">
    <subcellularLocation>
        <location evidence="7 8">Nucleus</location>
    </subcellularLocation>
</comment>
<evidence type="ECO:0000313" key="12">
    <source>
        <dbReference type="Proteomes" id="UP000314986"/>
    </source>
</evidence>
<dbReference type="PANTHER" id="PTHR24331:SF4">
    <property type="entry name" value="HOMEOBOX PROTEIN DBX2"/>
    <property type="match status" value="1"/>
</dbReference>
<accession>A0A4W3J3N2</accession>
<reference evidence="12" key="1">
    <citation type="journal article" date="2006" name="Science">
        <title>Ancient noncoding elements conserved in the human genome.</title>
        <authorList>
            <person name="Venkatesh B."/>
            <person name="Kirkness E.F."/>
            <person name="Loh Y.H."/>
            <person name="Halpern A.L."/>
            <person name="Lee A.P."/>
            <person name="Johnson J."/>
            <person name="Dandona N."/>
            <person name="Viswanathan L.D."/>
            <person name="Tay A."/>
            <person name="Venter J.C."/>
            <person name="Strausberg R.L."/>
            <person name="Brenner S."/>
        </authorList>
    </citation>
    <scope>NUCLEOTIDE SEQUENCE [LARGE SCALE GENOMIC DNA]</scope>
</reference>
<keyword evidence="1 7" id="KW-0238">DNA-binding</keyword>
<evidence type="ECO:0000313" key="11">
    <source>
        <dbReference type="Ensembl" id="ENSCMIP00000037714.1"/>
    </source>
</evidence>
<dbReference type="PRINTS" id="PR00024">
    <property type="entry name" value="HOMEOBOX"/>
</dbReference>
<dbReference type="InterPro" id="IPR009057">
    <property type="entry name" value="Homeodomain-like_sf"/>
</dbReference>
<dbReference type="SMART" id="SM00389">
    <property type="entry name" value="HOX"/>
    <property type="match status" value="1"/>
</dbReference>
<dbReference type="FunFam" id="1.10.10.60:FF:000187">
    <property type="entry name" value="homeobox protein DBX2"/>
    <property type="match status" value="1"/>
</dbReference>
<gene>
    <name evidence="11" type="primary">LOC103185234</name>
</gene>
<feature type="domain" description="Homeobox" evidence="10">
    <location>
        <begin position="156"/>
        <end position="216"/>
    </location>
</feature>
<dbReference type="PROSITE" id="PS50071">
    <property type="entry name" value="HOMEOBOX_2"/>
    <property type="match status" value="1"/>
</dbReference>
<dbReference type="CDD" id="cd00086">
    <property type="entry name" value="homeodomain"/>
    <property type="match status" value="1"/>
</dbReference>
<dbReference type="InterPro" id="IPR051662">
    <property type="entry name" value="H2.0_Homeobox_NeuralPatt"/>
</dbReference>
<reference evidence="12" key="2">
    <citation type="journal article" date="2007" name="PLoS Biol.">
        <title>Survey sequencing and comparative analysis of the elephant shark (Callorhinchus milii) genome.</title>
        <authorList>
            <person name="Venkatesh B."/>
            <person name="Kirkness E.F."/>
            <person name="Loh Y.H."/>
            <person name="Halpern A.L."/>
            <person name="Lee A.P."/>
            <person name="Johnson J."/>
            <person name="Dandona N."/>
            <person name="Viswanathan L.D."/>
            <person name="Tay A."/>
            <person name="Venter J.C."/>
            <person name="Strausberg R.L."/>
            <person name="Brenner S."/>
        </authorList>
    </citation>
    <scope>NUCLEOTIDE SEQUENCE [LARGE SCALE GENOMIC DNA]</scope>
</reference>
<dbReference type="GO" id="GO:0005634">
    <property type="term" value="C:nucleus"/>
    <property type="evidence" value="ECO:0007669"/>
    <property type="project" value="UniProtKB-SubCell"/>
</dbReference>
<dbReference type="PANTHER" id="PTHR24331">
    <property type="entry name" value="DBX"/>
    <property type="match status" value="1"/>
</dbReference>
<comment type="similarity">
    <text evidence="4">Belongs to the H2.0 homeobox family.</text>
</comment>
<evidence type="ECO:0000256" key="7">
    <source>
        <dbReference type="PROSITE-ProRule" id="PRU00108"/>
    </source>
</evidence>
<evidence type="ECO:0000256" key="3">
    <source>
        <dbReference type="ARBA" id="ARBA00023242"/>
    </source>
</evidence>
<dbReference type="SUPFAM" id="SSF46689">
    <property type="entry name" value="Homeodomain-like"/>
    <property type="match status" value="1"/>
</dbReference>
<protein>
    <recommendedName>
        <fullName evidence="5">Homeobox protein DBX2</fullName>
    </recommendedName>
    <alternativeName>
        <fullName evidence="6">Developing brain homeobox protein 2</fullName>
    </alternativeName>
</protein>
<evidence type="ECO:0000256" key="1">
    <source>
        <dbReference type="ARBA" id="ARBA00023125"/>
    </source>
</evidence>
<keyword evidence="12" id="KW-1185">Reference proteome</keyword>
<feature type="compositionally biased region" description="Polar residues" evidence="9">
    <location>
        <begin position="79"/>
        <end position="95"/>
    </location>
</feature>
<dbReference type="GO" id="GO:0000981">
    <property type="term" value="F:DNA-binding transcription factor activity, RNA polymerase II-specific"/>
    <property type="evidence" value="ECO:0007669"/>
    <property type="project" value="InterPro"/>
</dbReference>
<dbReference type="InterPro" id="IPR001356">
    <property type="entry name" value="HD"/>
</dbReference>
<dbReference type="Ensembl" id="ENSCMIT00000038259.1">
    <property type="protein sequence ID" value="ENSCMIP00000037714.1"/>
    <property type="gene ID" value="ENSCMIG00000015848.1"/>
</dbReference>
<evidence type="ECO:0000259" key="10">
    <source>
        <dbReference type="PROSITE" id="PS50071"/>
    </source>
</evidence>
<dbReference type="InterPro" id="IPR000047">
    <property type="entry name" value="HTH_motif"/>
</dbReference>
<name>A0A4W3J3N2_CALMI</name>
<reference evidence="11" key="4">
    <citation type="submission" date="2025-08" db="UniProtKB">
        <authorList>
            <consortium name="Ensembl"/>
        </authorList>
    </citation>
    <scope>IDENTIFICATION</scope>
</reference>
<keyword evidence="2 7" id="KW-0371">Homeobox</keyword>
<dbReference type="Proteomes" id="UP000314986">
    <property type="component" value="Unassembled WGS sequence"/>
</dbReference>
<evidence type="ECO:0000256" key="5">
    <source>
        <dbReference type="ARBA" id="ARBA00072002"/>
    </source>
</evidence>
<dbReference type="InParanoid" id="A0A4W3J3N2"/>
<evidence type="ECO:0000256" key="8">
    <source>
        <dbReference type="RuleBase" id="RU000682"/>
    </source>
</evidence>
<feature type="region of interest" description="Disordered" evidence="9">
    <location>
        <begin position="235"/>
        <end position="254"/>
    </location>
</feature>
<dbReference type="Gene3D" id="1.10.10.60">
    <property type="entry name" value="Homeodomain-like"/>
    <property type="match status" value="1"/>
</dbReference>
<dbReference type="GO" id="GO:0003677">
    <property type="term" value="F:DNA binding"/>
    <property type="evidence" value="ECO:0007669"/>
    <property type="project" value="UniProtKB-UniRule"/>
</dbReference>
<sequence>CKPSSQSQHIVPISSPLQNSPQFPAFHNLGKSFLIDNLLRINGPSSPPLRPIPATLVPVKVPQTAEQISPSGGPHPTRPSFQLVNPSDSQSAPVTSTSQIVPYPEIALSKCFQPRFPQFFLSCCGGSCQQPVSPTAFPSKCCDLPLWPQVSHSKARKGILRRVVFSEEQRKALEKTFQKQKYISKTDRKKLATNLGLKDSQVKIWFQNRRMKWRNTKERELLAQECVYEQPLQEKSLSASEQSDNKSSNAPDRKYTEVGEAFIRKYVTISPASQYTQTADRKVPDLKLELTERAPCSESVQCSKDSRAFMSTDQK</sequence>
<proteinExistence type="inferred from homology"/>
<reference evidence="11" key="5">
    <citation type="submission" date="2025-09" db="UniProtKB">
        <authorList>
            <consortium name="Ensembl"/>
        </authorList>
    </citation>
    <scope>IDENTIFICATION</scope>
</reference>
<dbReference type="OMA" id="CKHANIN"/>
<dbReference type="InterPro" id="IPR020479">
    <property type="entry name" value="HD_metazoa"/>
</dbReference>
<feature type="DNA-binding region" description="Homeobox" evidence="7">
    <location>
        <begin position="158"/>
        <end position="217"/>
    </location>
</feature>
<evidence type="ECO:0000256" key="9">
    <source>
        <dbReference type="SAM" id="MobiDB-lite"/>
    </source>
</evidence>
<dbReference type="AlphaFoldDB" id="A0A4W3J3N2"/>
<dbReference type="PROSITE" id="PS00027">
    <property type="entry name" value="HOMEOBOX_1"/>
    <property type="match status" value="1"/>
</dbReference>
<dbReference type="PRINTS" id="PR00031">
    <property type="entry name" value="HTHREPRESSR"/>
</dbReference>
<organism evidence="11 12">
    <name type="scientific">Callorhinchus milii</name>
    <name type="common">Ghost shark</name>
    <dbReference type="NCBI Taxonomy" id="7868"/>
    <lineage>
        <taxon>Eukaryota</taxon>
        <taxon>Metazoa</taxon>
        <taxon>Chordata</taxon>
        <taxon>Craniata</taxon>
        <taxon>Vertebrata</taxon>
        <taxon>Chondrichthyes</taxon>
        <taxon>Holocephali</taxon>
        <taxon>Chimaeriformes</taxon>
        <taxon>Callorhinchidae</taxon>
        <taxon>Callorhinchus</taxon>
    </lineage>
</organism>
<evidence type="ECO:0000256" key="6">
    <source>
        <dbReference type="ARBA" id="ARBA00082385"/>
    </source>
</evidence>
<dbReference type="InterPro" id="IPR017970">
    <property type="entry name" value="Homeobox_CS"/>
</dbReference>
<keyword evidence="3 7" id="KW-0539">Nucleus</keyword>
<dbReference type="GeneTree" id="ENSGT00950000183093"/>
<dbReference type="Pfam" id="PF00046">
    <property type="entry name" value="Homeodomain"/>
    <property type="match status" value="1"/>
</dbReference>
<evidence type="ECO:0000256" key="2">
    <source>
        <dbReference type="ARBA" id="ARBA00023155"/>
    </source>
</evidence>
<reference evidence="12" key="3">
    <citation type="journal article" date="2014" name="Nature">
        <title>Elephant shark genome provides unique insights into gnathostome evolution.</title>
        <authorList>
            <consortium name="International Elephant Shark Genome Sequencing Consortium"/>
            <person name="Venkatesh B."/>
            <person name="Lee A.P."/>
            <person name="Ravi V."/>
            <person name="Maurya A.K."/>
            <person name="Lian M.M."/>
            <person name="Swann J.B."/>
            <person name="Ohta Y."/>
            <person name="Flajnik M.F."/>
            <person name="Sutoh Y."/>
            <person name="Kasahara M."/>
            <person name="Hoon S."/>
            <person name="Gangu V."/>
            <person name="Roy S.W."/>
            <person name="Irimia M."/>
            <person name="Korzh V."/>
            <person name="Kondrychyn I."/>
            <person name="Lim Z.W."/>
            <person name="Tay B.H."/>
            <person name="Tohari S."/>
            <person name="Kong K.W."/>
            <person name="Ho S."/>
            <person name="Lorente-Galdos B."/>
            <person name="Quilez J."/>
            <person name="Marques-Bonet T."/>
            <person name="Raney B.J."/>
            <person name="Ingham P.W."/>
            <person name="Tay A."/>
            <person name="Hillier L.W."/>
            <person name="Minx P."/>
            <person name="Boehm T."/>
            <person name="Wilson R.K."/>
            <person name="Brenner S."/>
            <person name="Warren W.C."/>
        </authorList>
    </citation>
    <scope>NUCLEOTIDE SEQUENCE [LARGE SCALE GENOMIC DNA]</scope>
</reference>
<evidence type="ECO:0000256" key="4">
    <source>
        <dbReference type="ARBA" id="ARBA00038504"/>
    </source>
</evidence>
<feature type="compositionally biased region" description="Polar residues" evidence="9">
    <location>
        <begin position="235"/>
        <end position="250"/>
    </location>
</feature>